<feature type="region of interest" description="Disordered" evidence="2">
    <location>
        <begin position="739"/>
        <end position="778"/>
    </location>
</feature>
<reference evidence="3" key="1">
    <citation type="journal article" date="2023" name="IMA Fungus">
        <title>Comparative genomic study of the Penicillium genus elucidates a diverse pangenome and 15 lateral gene transfer events.</title>
        <authorList>
            <person name="Petersen C."/>
            <person name="Sorensen T."/>
            <person name="Nielsen M.R."/>
            <person name="Sondergaard T.E."/>
            <person name="Sorensen J.L."/>
            <person name="Fitzpatrick D.A."/>
            <person name="Frisvad J.C."/>
            <person name="Nielsen K.L."/>
        </authorList>
    </citation>
    <scope>NUCLEOTIDE SEQUENCE</scope>
    <source>
        <strain evidence="3">IBT 17514</strain>
    </source>
</reference>
<feature type="compositionally biased region" description="Low complexity" evidence="2">
    <location>
        <begin position="13"/>
        <end position="25"/>
    </location>
</feature>
<feature type="compositionally biased region" description="Basic residues" evidence="2">
    <location>
        <begin position="1"/>
        <end position="12"/>
    </location>
</feature>
<evidence type="ECO:0000256" key="2">
    <source>
        <dbReference type="SAM" id="MobiDB-lite"/>
    </source>
</evidence>
<sequence length="778" mass="87299">METRQTTRKRRNSSVSNSRSTSPVSHRTRQSMSGSSGVEPIVASSAPKHAVSTPKKSRKRVRFSDPGPLLLGNGVCSTGLTPAMQRTSFDGGISSGDATPSRKARRRSAPTPRYRRRSFDPVEPFDETSSERIVQFTPLRQILDTRTKRRIRRIGLSDEINSIQREKRDAATFEKTLATLLRERDALQQELTSMKQIRGASEERLPSYESYWRASQIQANDLEEQTTILQDHVSGASNHTAEEPVSSVQNDGDTFMMNDSAILTSDSPVFRGQRHMHSPALEQPGLFDDSQLDEGPEDADVHSLNLDLEAARNEKRDLFDACRSQMSAFENSELGDVLQKSSPPPDFLDNILNTLTTALSRASDATKTLEGISQECSSLGFSGTSLDDLISSMRNEFRTARLELERTVPGETPDAGLENGKATLSALVKRVKSLARELRSERKYHYGSLGREKALRGQFDNLLHRYEAATEKISTLEDSIASSASDMIHTRMRMQDLESEDQEKTVGIDRLNTALDKYHEDVKGLEELVSKMEDENVSMKAKYRQQISALHKEVAHEREQRSAIELSATEYESRIQKLEETVEQNRVRACALTAEMEILEKEHEKALDQQAQEQLQHHEQETGILNVRISELSTSLEATRSETQRLRRVNSGLEEQLQVELEARDDLLDKWAAEQARSFAHMKEAVSAERRRAKVRAANWELKSDDLMSDGTTIAGSEPITPVSMTRFVDVEMGRGKDRRRMDSGVGIFTDEDEGEDMPDIQQGLDSDIDLPTTGLIA</sequence>
<keyword evidence="4" id="KW-1185">Reference proteome</keyword>
<feature type="compositionally biased region" description="Polar residues" evidence="2">
    <location>
        <begin position="75"/>
        <end position="88"/>
    </location>
</feature>
<feature type="coiled-coil region" evidence="1">
    <location>
        <begin position="163"/>
        <end position="197"/>
    </location>
</feature>
<dbReference type="EMBL" id="JAQJAN010000019">
    <property type="protein sequence ID" value="KAJ5709359.1"/>
    <property type="molecule type" value="Genomic_DNA"/>
</dbReference>
<feature type="coiled-coil region" evidence="1">
    <location>
        <begin position="508"/>
        <end position="670"/>
    </location>
</feature>
<gene>
    <name evidence="3" type="ORF">N7493_010693</name>
</gene>
<organism evidence="3 4">
    <name type="scientific">Penicillium malachiteum</name>
    <dbReference type="NCBI Taxonomy" id="1324776"/>
    <lineage>
        <taxon>Eukaryota</taxon>
        <taxon>Fungi</taxon>
        <taxon>Dikarya</taxon>
        <taxon>Ascomycota</taxon>
        <taxon>Pezizomycotina</taxon>
        <taxon>Eurotiomycetes</taxon>
        <taxon>Eurotiomycetidae</taxon>
        <taxon>Eurotiales</taxon>
        <taxon>Aspergillaceae</taxon>
        <taxon>Penicillium</taxon>
    </lineage>
</organism>
<accession>A0AAD6MRT6</accession>
<proteinExistence type="predicted"/>
<feature type="compositionally biased region" description="Acidic residues" evidence="2">
    <location>
        <begin position="750"/>
        <end position="759"/>
    </location>
</feature>
<keyword evidence="1" id="KW-0175">Coiled coil</keyword>
<comment type="caution">
    <text evidence="3">The sequence shown here is derived from an EMBL/GenBank/DDBJ whole genome shotgun (WGS) entry which is preliminary data.</text>
</comment>
<evidence type="ECO:0000256" key="1">
    <source>
        <dbReference type="SAM" id="Coils"/>
    </source>
</evidence>
<feature type="compositionally biased region" description="Basic residues" evidence="2">
    <location>
        <begin position="102"/>
        <end position="116"/>
    </location>
</feature>
<reference evidence="3" key="2">
    <citation type="submission" date="2023-01" db="EMBL/GenBank/DDBJ databases">
        <authorList>
            <person name="Petersen C."/>
        </authorList>
    </citation>
    <scope>NUCLEOTIDE SEQUENCE</scope>
    <source>
        <strain evidence="3">IBT 17514</strain>
    </source>
</reference>
<evidence type="ECO:0000313" key="3">
    <source>
        <dbReference type="EMBL" id="KAJ5709359.1"/>
    </source>
</evidence>
<evidence type="ECO:0000313" key="4">
    <source>
        <dbReference type="Proteomes" id="UP001215712"/>
    </source>
</evidence>
<dbReference type="Proteomes" id="UP001215712">
    <property type="component" value="Unassembled WGS sequence"/>
</dbReference>
<dbReference type="AlphaFoldDB" id="A0AAD6MRT6"/>
<name>A0AAD6MRT6_9EURO</name>
<protein>
    <submittedName>
        <fullName evidence="3">Uncharacterized protein</fullName>
    </submittedName>
</protein>
<feature type="region of interest" description="Disordered" evidence="2">
    <location>
        <begin position="1"/>
        <end position="124"/>
    </location>
</feature>